<sequence length="152" mass="16636">MDTHTHLHLRPPGYNFSTWIQKDDMGGGWSRWISGEEIAESLPGSRISVSFSCFNTLLCNHSLGNWRSALLGHCSQRLSTSHCHPLYLADSPGLCPSHQPRDGSLLPGAWLPTYLILPLVPLKASSWLLGCLGLHSFLWKPTASLVCGTMAG</sequence>
<reference evidence="1 2" key="1">
    <citation type="submission" date="2017-08" db="EMBL/GenBank/DDBJ databases">
        <title>USMARCv1.0.</title>
        <authorList>
            <person name="Hannum G.I."/>
            <person name="Koren S."/>
            <person name="Schroeder S.G."/>
            <person name="Chin S.C."/>
            <person name="Nonneman D.J."/>
            <person name="Becker S.A."/>
            <person name="Rosen B.D."/>
            <person name="Bickhart D.M."/>
            <person name="Putnam N.H."/>
            <person name="Green R.E."/>
            <person name="Tuggle C.K."/>
            <person name="Liu H."/>
            <person name="Rohrer G.A."/>
            <person name="Warr A."/>
            <person name="Hall R."/>
            <person name="Kim K."/>
            <person name="Hume D.A."/>
            <person name="Talbot R."/>
            <person name="Chow W."/>
            <person name="Howe K."/>
            <person name="Schwartz A.S."/>
            <person name="Watson M."/>
            <person name="Archibald A.L."/>
            <person name="Phillippy A.M."/>
            <person name="Smith T.P.L."/>
        </authorList>
    </citation>
    <scope>NUCLEOTIDE SEQUENCE [LARGE SCALE GENOMIC DNA]</scope>
</reference>
<organism evidence="1 2">
    <name type="scientific">Sus scrofa</name>
    <name type="common">Pig</name>
    <dbReference type="NCBI Taxonomy" id="9823"/>
    <lineage>
        <taxon>Eukaryota</taxon>
        <taxon>Metazoa</taxon>
        <taxon>Chordata</taxon>
        <taxon>Craniata</taxon>
        <taxon>Vertebrata</taxon>
        <taxon>Euteleostomi</taxon>
        <taxon>Mammalia</taxon>
        <taxon>Eutheria</taxon>
        <taxon>Laurasiatheria</taxon>
        <taxon>Artiodactyla</taxon>
        <taxon>Suina</taxon>
        <taxon>Suidae</taxon>
        <taxon>Sus</taxon>
    </lineage>
</organism>
<dbReference type="AlphaFoldDB" id="A0A4X1VAR3"/>
<protein>
    <submittedName>
        <fullName evidence="1">C-X-C motif chemokine ligand 12</fullName>
    </submittedName>
</protein>
<evidence type="ECO:0000313" key="1">
    <source>
        <dbReference type="Ensembl" id="ENSSSCP00070038698.1"/>
    </source>
</evidence>
<name>A0A4X1VAR3_PIG</name>
<dbReference type="Ensembl" id="ENSSSCT00070045899.1">
    <property type="protein sequence ID" value="ENSSSCP00070038698.1"/>
    <property type="gene ID" value="ENSSSCG00070023054.1"/>
</dbReference>
<proteinExistence type="predicted"/>
<dbReference type="Proteomes" id="UP000314985">
    <property type="component" value="Chromosome 14"/>
</dbReference>
<reference evidence="1" key="2">
    <citation type="submission" date="2025-08" db="UniProtKB">
        <authorList>
            <consortium name="Ensembl"/>
        </authorList>
    </citation>
    <scope>IDENTIFICATION</scope>
</reference>
<gene>
    <name evidence="1" type="primary">CXCL12</name>
</gene>
<accession>A0A4X1VAR3</accession>
<evidence type="ECO:0000313" key="2">
    <source>
        <dbReference type="Proteomes" id="UP000314985"/>
    </source>
</evidence>